<dbReference type="PANTHER" id="PTHR35864">
    <property type="entry name" value="ZINC METALLOPROTEASE MJ0611-RELATED"/>
    <property type="match status" value="1"/>
</dbReference>
<dbReference type="AlphaFoldDB" id="A0A0D8HCW3"/>
<dbReference type="GO" id="GO:0008237">
    <property type="term" value="F:metallopeptidase activity"/>
    <property type="evidence" value="ECO:0007669"/>
    <property type="project" value="UniProtKB-KW"/>
</dbReference>
<feature type="transmembrane region" description="Helical" evidence="13">
    <location>
        <begin position="114"/>
        <end position="138"/>
    </location>
</feature>
<evidence type="ECO:0000256" key="2">
    <source>
        <dbReference type="ARBA" id="ARBA00004651"/>
    </source>
</evidence>
<reference evidence="15 16" key="1">
    <citation type="submission" date="2015-01" db="EMBL/GenBank/DDBJ databases">
        <title>Draft genome of the acidophilic iron oxidizer Acidithrix ferrooxidans strain Py-F3.</title>
        <authorList>
            <person name="Poehlein A."/>
            <person name="Eisen S."/>
            <person name="Schloemann M."/>
            <person name="Johnson B.D."/>
            <person name="Daniel R."/>
            <person name="Muehling M."/>
        </authorList>
    </citation>
    <scope>NUCLEOTIDE SEQUENCE [LARGE SCALE GENOMIC DNA]</scope>
    <source>
        <strain evidence="15 16">Py-F3</strain>
    </source>
</reference>
<keyword evidence="11" id="KW-0482">Metalloprotease</keyword>
<proteinExistence type="inferred from homology"/>
<feature type="transmembrane region" description="Helical" evidence="13">
    <location>
        <begin position="30"/>
        <end position="54"/>
    </location>
</feature>
<evidence type="ECO:0000256" key="10">
    <source>
        <dbReference type="ARBA" id="ARBA00022989"/>
    </source>
</evidence>
<feature type="transmembrane region" description="Helical" evidence="13">
    <location>
        <begin position="159"/>
        <end position="177"/>
    </location>
</feature>
<sequence length="247" mass="26716">MNRKVLIYAGIALVAFIALSKGILNVYLGINFLAAIIALVLHEISHGLVALYYGDHTAAKAGRLRLNPLAHIDPFGTLILPGMLMLLGLTPIGYAKPVPVNAANLRNPRRSSLVVSLAGPVTNLILSILAGIILRIFVFSNSYGSTTPILGGSINTTSLIGYFWVYFGIINAIYFIFNILPIPPLDGSAILRRVIGEYKFAAITANLKFLIPILLLVVFIFPGALSSIFAPIVRLWLDVFLPSTAYL</sequence>
<dbReference type="GO" id="GO:0005886">
    <property type="term" value="C:plasma membrane"/>
    <property type="evidence" value="ECO:0007669"/>
    <property type="project" value="UniProtKB-SubCell"/>
</dbReference>
<feature type="domain" description="Peptidase M50" evidence="14">
    <location>
        <begin position="33"/>
        <end position="199"/>
    </location>
</feature>
<comment type="cofactor">
    <cofactor evidence="1">
        <name>Zn(2+)</name>
        <dbReference type="ChEBI" id="CHEBI:29105"/>
    </cofactor>
</comment>
<evidence type="ECO:0000256" key="6">
    <source>
        <dbReference type="ARBA" id="ARBA00022692"/>
    </source>
</evidence>
<dbReference type="CDD" id="cd06158">
    <property type="entry name" value="S2P-M50_like_1"/>
    <property type="match status" value="1"/>
</dbReference>
<evidence type="ECO:0000256" key="13">
    <source>
        <dbReference type="SAM" id="Phobius"/>
    </source>
</evidence>
<keyword evidence="10 13" id="KW-1133">Transmembrane helix</keyword>
<evidence type="ECO:0000256" key="8">
    <source>
        <dbReference type="ARBA" id="ARBA00022801"/>
    </source>
</evidence>
<dbReference type="InterPro" id="IPR052348">
    <property type="entry name" value="Metallopeptidase_M50B"/>
</dbReference>
<accession>A0A0D8HCW3</accession>
<organism evidence="15 16">
    <name type="scientific">Acidithrix ferrooxidans</name>
    <dbReference type="NCBI Taxonomy" id="1280514"/>
    <lineage>
        <taxon>Bacteria</taxon>
        <taxon>Bacillati</taxon>
        <taxon>Actinomycetota</taxon>
        <taxon>Acidimicrobiia</taxon>
        <taxon>Acidimicrobiales</taxon>
        <taxon>Acidimicrobiaceae</taxon>
        <taxon>Acidithrix</taxon>
    </lineage>
</organism>
<evidence type="ECO:0000256" key="7">
    <source>
        <dbReference type="ARBA" id="ARBA00022723"/>
    </source>
</evidence>
<dbReference type="Pfam" id="PF02163">
    <property type="entry name" value="Peptidase_M50"/>
    <property type="match status" value="1"/>
</dbReference>
<evidence type="ECO:0000256" key="4">
    <source>
        <dbReference type="ARBA" id="ARBA00022475"/>
    </source>
</evidence>
<evidence type="ECO:0000256" key="1">
    <source>
        <dbReference type="ARBA" id="ARBA00001947"/>
    </source>
</evidence>
<dbReference type="STRING" id="1280514.AXFE_33350"/>
<comment type="subcellular location">
    <subcellularLocation>
        <location evidence="2">Cell membrane</location>
        <topology evidence="2">Multi-pass membrane protein</topology>
    </subcellularLocation>
</comment>
<comment type="caution">
    <text evidence="15">The sequence shown here is derived from an EMBL/GenBank/DDBJ whole genome shotgun (WGS) entry which is preliminary data.</text>
</comment>
<evidence type="ECO:0000313" key="15">
    <source>
        <dbReference type="EMBL" id="KJF15815.1"/>
    </source>
</evidence>
<evidence type="ECO:0000256" key="9">
    <source>
        <dbReference type="ARBA" id="ARBA00022833"/>
    </source>
</evidence>
<dbReference type="GO" id="GO:0046872">
    <property type="term" value="F:metal ion binding"/>
    <property type="evidence" value="ECO:0007669"/>
    <property type="project" value="UniProtKB-KW"/>
</dbReference>
<keyword evidence="12 13" id="KW-0472">Membrane</keyword>
<keyword evidence="5" id="KW-0645">Protease</keyword>
<evidence type="ECO:0000256" key="3">
    <source>
        <dbReference type="ARBA" id="ARBA00007931"/>
    </source>
</evidence>
<evidence type="ECO:0000256" key="11">
    <source>
        <dbReference type="ARBA" id="ARBA00023049"/>
    </source>
</evidence>
<evidence type="ECO:0000313" key="16">
    <source>
        <dbReference type="Proteomes" id="UP000032360"/>
    </source>
</evidence>
<dbReference type="EMBL" id="JXYS01000118">
    <property type="protein sequence ID" value="KJF15815.1"/>
    <property type="molecule type" value="Genomic_DNA"/>
</dbReference>
<evidence type="ECO:0000256" key="5">
    <source>
        <dbReference type="ARBA" id="ARBA00022670"/>
    </source>
</evidence>
<dbReference type="OrthoDB" id="9800627at2"/>
<evidence type="ECO:0000256" key="12">
    <source>
        <dbReference type="ARBA" id="ARBA00023136"/>
    </source>
</evidence>
<dbReference type="RefSeq" id="WP_052606983.1">
    <property type="nucleotide sequence ID" value="NZ_JXYS01000118.1"/>
</dbReference>
<feature type="transmembrane region" description="Helical" evidence="13">
    <location>
        <begin position="75"/>
        <end position="94"/>
    </location>
</feature>
<keyword evidence="16" id="KW-1185">Reference proteome</keyword>
<keyword evidence="6 13" id="KW-0812">Transmembrane</keyword>
<keyword evidence="7" id="KW-0479">Metal-binding</keyword>
<name>A0A0D8HCW3_9ACTN</name>
<keyword evidence="9" id="KW-0862">Zinc</keyword>
<dbReference type="GO" id="GO:0006508">
    <property type="term" value="P:proteolysis"/>
    <property type="evidence" value="ECO:0007669"/>
    <property type="project" value="UniProtKB-KW"/>
</dbReference>
<dbReference type="InterPro" id="IPR008915">
    <property type="entry name" value="Peptidase_M50"/>
</dbReference>
<feature type="transmembrane region" description="Helical" evidence="13">
    <location>
        <begin position="209"/>
        <end position="237"/>
    </location>
</feature>
<protein>
    <submittedName>
        <fullName evidence="15">Peptidase family M50</fullName>
    </submittedName>
</protein>
<dbReference type="PANTHER" id="PTHR35864:SF1">
    <property type="entry name" value="ZINC METALLOPROTEASE YWHC-RELATED"/>
    <property type="match status" value="1"/>
</dbReference>
<dbReference type="InterPro" id="IPR044537">
    <property type="entry name" value="Rip2-like"/>
</dbReference>
<keyword evidence="8" id="KW-0378">Hydrolase</keyword>
<keyword evidence="4" id="KW-1003">Cell membrane</keyword>
<dbReference type="Proteomes" id="UP000032360">
    <property type="component" value="Unassembled WGS sequence"/>
</dbReference>
<gene>
    <name evidence="15" type="ORF">AXFE_33350</name>
</gene>
<evidence type="ECO:0000259" key="14">
    <source>
        <dbReference type="Pfam" id="PF02163"/>
    </source>
</evidence>
<comment type="similarity">
    <text evidence="3">Belongs to the peptidase M50B family.</text>
</comment>